<dbReference type="RefSeq" id="WP_189082055.1">
    <property type="nucleotide sequence ID" value="NZ_BMMX01000037.1"/>
</dbReference>
<reference evidence="1" key="1">
    <citation type="journal article" date="2014" name="Int. J. Syst. Evol. Microbiol.">
        <title>Complete genome sequence of Corynebacterium casei LMG S-19264T (=DSM 44701T), isolated from a smear-ripened cheese.</title>
        <authorList>
            <consortium name="US DOE Joint Genome Institute (JGI-PGF)"/>
            <person name="Walter F."/>
            <person name="Albersmeier A."/>
            <person name="Kalinowski J."/>
            <person name="Ruckert C."/>
        </authorList>
    </citation>
    <scope>NUCLEOTIDE SEQUENCE</scope>
    <source>
        <strain evidence="1">CGMCC 4.7299</strain>
    </source>
</reference>
<reference evidence="1" key="2">
    <citation type="submission" date="2020-09" db="EMBL/GenBank/DDBJ databases">
        <authorList>
            <person name="Sun Q."/>
            <person name="Zhou Y."/>
        </authorList>
    </citation>
    <scope>NUCLEOTIDE SEQUENCE</scope>
    <source>
        <strain evidence="1">CGMCC 4.7299</strain>
    </source>
</reference>
<dbReference type="Proteomes" id="UP000656042">
    <property type="component" value="Unassembled WGS sequence"/>
</dbReference>
<sequence>MITARESAASLSLRPTSTTDDGLLTTLLSYAPLTDRGAVLQFLQSAATRSREDGHRFGPLCMRIFRAVVEMAEMPVASYRPRHLIAADRQAVCALNLLLLTMACRPVTAGQLFPDSDDPVDEWRRWIERWQAAVGSDSWGTFNQAVMPERGWSAEGRELTVRLCDSAGGPPLPAPIDAYWTHSMPPASTARDYLGFRLGDDLDARRTYSLRCHPIDDVVMHAAEPMLNAFGPAMSHFAPVTPDDFPSAAHVLAATWLASGPEHDGDALTAAYRRAVHVLTRCWAPRRLPQSPGYERAVASSMTTLLRLLSRDASRLSPVDVDRWAIEITFWEYAQADHLMWILDCRLTAALADTIVRDTGRPGLRDICRKIGKQMPVRRGEGELAVRVWAGLHLIALNTEARGIFGDRESFLADRSVAAALRRDPRLGLQVDAVFRRHA</sequence>
<proteinExistence type="predicted"/>
<protein>
    <submittedName>
        <fullName evidence="1">Uncharacterized protein</fullName>
    </submittedName>
</protein>
<evidence type="ECO:0000313" key="1">
    <source>
        <dbReference type="EMBL" id="GGL11802.1"/>
    </source>
</evidence>
<gene>
    <name evidence="1" type="ORF">GCM10012284_53180</name>
</gene>
<evidence type="ECO:0000313" key="2">
    <source>
        <dbReference type="Proteomes" id="UP000656042"/>
    </source>
</evidence>
<accession>A0A8J3FRS9</accession>
<dbReference type="EMBL" id="BMMX01000037">
    <property type="protein sequence ID" value="GGL11802.1"/>
    <property type="molecule type" value="Genomic_DNA"/>
</dbReference>
<dbReference type="AlphaFoldDB" id="A0A8J3FRS9"/>
<name>A0A8J3FRS9_9ACTN</name>
<keyword evidence="2" id="KW-1185">Reference proteome</keyword>
<organism evidence="1 2">
    <name type="scientific">Mangrovihabitans endophyticus</name>
    <dbReference type="NCBI Taxonomy" id="1751298"/>
    <lineage>
        <taxon>Bacteria</taxon>
        <taxon>Bacillati</taxon>
        <taxon>Actinomycetota</taxon>
        <taxon>Actinomycetes</taxon>
        <taxon>Micromonosporales</taxon>
        <taxon>Micromonosporaceae</taxon>
        <taxon>Mangrovihabitans</taxon>
    </lineage>
</organism>
<comment type="caution">
    <text evidence="1">The sequence shown here is derived from an EMBL/GenBank/DDBJ whole genome shotgun (WGS) entry which is preliminary data.</text>
</comment>